<reference evidence="2 3" key="2">
    <citation type="submission" date="2014-03" db="EMBL/GenBank/DDBJ databases">
        <title>The Genome Sequence of Anncaliia algerae insect isolate PRA339.</title>
        <authorList>
            <consortium name="The Broad Institute Genome Sequencing Platform"/>
            <consortium name="The Broad Institute Genome Sequencing Center for Infectious Disease"/>
            <person name="Cuomo C."/>
            <person name="Becnel J."/>
            <person name="Sanscrainte N."/>
            <person name="Walker B."/>
            <person name="Young S.K."/>
            <person name="Zeng Q."/>
            <person name="Gargeya S."/>
            <person name="Fitzgerald M."/>
            <person name="Haas B."/>
            <person name="Abouelleil A."/>
            <person name="Alvarado L."/>
            <person name="Arachchi H.M."/>
            <person name="Berlin A.M."/>
            <person name="Chapman S.B."/>
            <person name="Dewar J."/>
            <person name="Goldberg J."/>
            <person name="Griggs A."/>
            <person name="Gujja S."/>
            <person name="Hansen M."/>
            <person name="Howarth C."/>
            <person name="Imamovic A."/>
            <person name="Larimer J."/>
            <person name="McCowan C."/>
            <person name="Murphy C."/>
            <person name="Neiman D."/>
            <person name="Pearson M."/>
            <person name="Priest M."/>
            <person name="Roberts A."/>
            <person name="Saif S."/>
            <person name="Shea T."/>
            <person name="Sisk P."/>
            <person name="Sykes S."/>
            <person name="Wortman J."/>
            <person name="Nusbaum C."/>
            <person name="Birren B."/>
        </authorList>
    </citation>
    <scope>NUCLEOTIDE SEQUENCE [LARGE SCALE GENOMIC DNA]</scope>
    <source>
        <strain evidence="2 3">PRA339</strain>
    </source>
</reference>
<dbReference type="GO" id="GO:0003677">
    <property type="term" value="F:DNA binding"/>
    <property type="evidence" value="ECO:0007669"/>
    <property type="project" value="InterPro"/>
</dbReference>
<dbReference type="SUPFAM" id="SSF52540">
    <property type="entry name" value="P-loop containing nucleoside triphosphate hydrolases"/>
    <property type="match status" value="1"/>
</dbReference>
<dbReference type="VEuPathDB" id="MicrosporidiaDB:H312_00460"/>
<evidence type="ECO:0008006" key="4">
    <source>
        <dbReference type="Google" id="ProtNLM"/>
    </source>
</evidence>
<dbReference type="PANTHER" id="PTHR11669:SF1">
    <property type="entry name" value="REPLICATION FACTOR C SUBUNIT 3"/>
    <property type="match status" value="1"/>
</dbReference>
<proteinExistence type="predicted"/>
<dbReference type="Gene3D" id="1.20.272.10">
    <property type="match status" value="1"/>
</dbReference>
<dbReference type="Gene3D" id="1.10.8.60">
    <property type="match status" value="1"/>
</dbReference>
<dbReference type="PANTHER" id="PTHR11669">
    <property type="entry name" value="REPLICATION FACTOR C / DNA POLYMERASE III GAMMA-TAU SUBUNIT"/>
    <property type="match status" value="1"/>
</dbReference>
<dbReference type="HOGENOM" id="CLU_042324_5_0_1"/>
<dbReference type="Pfam" id="PF13177">
    <property type="entry name" value="DNA_pol3_delta2"/>
    <property type="match status" value="1"/>
</dbReference>
<dbReference type="InterPro" id="IPR027417">
    <property type="entry name" value="P-loop_NTPase"/>
</dbReference>
<dbReference type="OrthoDB" id="761538at2759"/>
<keyword evidence="1" id="KW-0235">DNA replication</keyword>
<dbReference type="GO" id="GO:0006281">
    <property type="term" value="P:DNA repair"/>
    <property type="evidence" value="ECO:0007669"/>
    <property type="project" value="TreeGrafter"/>
</dbReference>
<dbReference type="GO" id="GO:0031389">
    <property type="term" value="C:Rad17 RFC-like complex"/>
    <property type="evidence" value="ECO:0007669"/>
    <property type="project" value="EnsemblFungi"/>
</dbReference>
<dbReference type="Proteomes" id="UP000030655">
    <property type="component" value="Unassembled WGS sequence"/>
</dbReference>
<accession>A0A059F504</accession>
<keyword evidence="3" id="KW-1185">Reference proteome</keyword>
<name>A0A059F504_9MICR</name>
<dbReference type="STRING" id="1288291.A0A059F504"/>
<evidence type="ECO:0000256" key="1">
    <source>
        <dbReference type="ARBA" id="ARBA00022705"/>
    </source>
</evidence>
<dbReference type="GO" id="GO:0031391">
    <property type="term" value="C:Elg1 RFC-like complex"/>
    <property type="evidence" value="ECO:0007669"/>
    <property type="project" value="EnsemblFungi"/>
</dbReference>
<dbReference type="SUPFAM" id="SSF48019">
    <property type="entry name" value="post-AAA+ oligomerization domain-like"/>
    <property type="match status" value="1"/>
</dbReference>
<dbReference type="GO" id="GO:0007062">
    <property type="term" value="P:sister chromatid cohesion"/>
    <property type="evidence" value="ECO:0007669"/>
    <property type="project" value="EnsemblFungi"/>
</dbReference>
<dbReference type="Pfam" id="PF22534">
    <property type="entry name" value="RFC_C"/>
    <property type="match status" value="1"/>
</dbReference>
<reference evidence="3" key="1">
    <citation type="submission" date="2013-02" db="EMBL/GenBank/DDBJ databases">
        <authorList>
            <consortium name="The Broad Institute Genome Sequencing Platform"/>
            <person name="Cuomo C."/>
            <person name="Becnel J."/>
            <person name="Sanscrainte N."/>
            <person name="Walker B."/>
            <person name="Young S.K."/>
            <person name="Zeng Q."/>
            <person name="Gargeya S."/>
            <person name="Fitzgerald M."/>
            <person name="Haas B."/>
            <person name="Abouelleil A."/>
            <person name="Alvarado L."/>
            <person name="Arachchi H.M."/>
            <person name="Berlin A.M."/>
            <person name="Chapman S.B."/>
            <person name="Dewar J."/>
            <person name="Goldberg J."/>
            <person name="Griggs A."/>
            <person name="Gujja S."/>
            <person name="Hansen M."/>
            <person name="Howarth C."/>
            <person name="Imamovic A."/>
            <person name="Larimer J."/>
            <person name="McCowan C."/>
            <person name="Murphy C."/>
            <person name="Neiman D."/>
            <person name="Pearson M."/>
            <person name="Priest M."/>
            <person name="Roberts A."/>
            <person name="Saif S."/>
            <person name="Shea T."/>
            <person name="Sisk P."/>
            <person name="Sykes S."/>
            <person name="Wortman J."/>
            <person name="Nusbaum C."/>
            <person name="Birren B."/>
        </authorList>
    </citation>
    <scope>NUCLEOTIDE SEQUENCE [LARGE SCALE GENOMIC DNA]</scope>
    <source>
        <strain evidence="3">PRA339</strain>
    </source>
</reference>
<dbReference type="Gene3D" id="3.40.50.300">
    <property type="entry name" value="P-loop containing nucleotide triphosphate hydrolases"/>
    <property type="match status" value="1"/>
</dbReference>
<dbReference type="GO" id="GO:0003689">
    <property type="term" value="F:DNA clamp loader activity"/>
    <property type="evidence" value="ECO:0007669"/>
    <property type="project" value="EnsemblFungi"/>
</dbReference>
<dbReference type="GO" id="GO:0031390">
    <property type="term" value="C:Ctf18 RFC-like complex"/>
    <property type="evidence" value="ECO:0007669"/>
    <property type="project" value="EnsemblFungi"/>
</dbReference>
<evidence type="ECO:0000313" key="3">
    <source>
        <dbReference type="Proteomes" id="UP000030655"/>
    </source>
</evidence>
<dbReference type="InterPro" id="IPR008921">
    <property type="entry name" value="DNA_pol3_clamp-load_cplx_C"/>
</dbReference>
<evidence type="ECO:0000313" key="2">
    <source>
        <dbReference type="EMBL" id="KCZ82182.1"/>
    </source>
</evidence>
<organism evidence="2 3">
    <name type="scientific">Anncaliia algerae PRA339</name>
    <dbReference type="NCBI Taxonomy" id="1288291"/>
    <lineage>
        <taxon>Eukaryota</taxon>
        <taxon>Fungi</taxon>
        <taxon>Fungi incertae sedis</taxon>
        <taxon>Microsporidia</taxon>
        <taxon>Tubulinosematoidea</taxon>
        <taxon>Tubulinosematidae</taxon>
        <taxon>Anncaliia</taxon>
    </lineage>
</organism>
<dbReference type="InterPro" id="IPR050238">
    <property type="entry name" value="DNA_Rep/Repair_Clamp_Loader"/>
</dbReference>
<gene>
    <name evidence="2" type="ORF">H312_00460</name>
</gene>
<dbReference type="GO" id="GO:0006272">
    <property type="term" value="P:leading strand elongation"/>
    <property type="evidence" value="ECO:0007669"/>
    <property type="project" value="EnsemblFungi"/>
</dbReference>
<dbReference type="GO" id="GO:0005663">
    <property type="term" value="C:DNA replication factor C complex"/>
    <property type="evidence" value="ECO:0007669"/>
    <property type="project" value="EnsemblFungi"/>
</dbReference>
<protein>
    <recommendedName>
        <fullName evidence="4">AAA+ ATPase domain-containing protein</fullName>
    </recommendedName>
</protein>
<dbReference type="EMBL" id="KK365132">
    <property type="protein sequence ID" value="KCZ82182.1"/>
    <property type="molecule type" value="Genomic_DNA"/>
</dbReference>
<dbReference type="AlphaFoldDB" id="A0A059F504"/>
<sequence length="350" mass="41031">MLWLEKYRPKSFAEITSHKYLVSLLQNYDIENIPHLILYGKNGSGKRTLLYSLIKHLYDDFPEVKLKKSEVEISSDQKIEIEYFESEEYIEINLSHYGYKDKTIVQTFIKQMAQTKPILEFLRPNKKSNARILVIMNAEKLSKDAQAGLRRTVEQYSSSFRIILVCEQLSTIIDPIKSRFLSLRVNTFTYEEGLTIVKRIFNEENISFDEKLFKTIYEESNGNLKRILSLLETNHILLKDTKRKKLEIIKNEWEQKIENTINLLIRDQNTQSIKNAREDFYNLISSCIPASVILQEMLRILSKKVSFYIYKSLIAKAAECEERIRIGSKGILHLECFVAYLVCLLTKKEA</sequence>